<comment type="catalytic activity">
    <reaction evidence="7">
        <text>L-threonyl-[protein] + ATP = O-phospho-L-threonyl-[protein] + ADP + H(+)</text>
        <dbReference type="Rhea" id="RHEA:46608"/>
        <dbReference type="Rhea" id="RHEA-COMP:11060"/>
        <dbReference type="Rhea" id="RHEA-COMP:11605"/>
        <dbReference type="ChEBI" id="CHEBI:15378"/>
        <dbReference type="ChEBI" id="CHEBI:30013"/>
        <dbReference type="ChEBI" id="CHEBI:30616"/>
        <dbReference type="ChEBI" id="CHEBI:61977"/>
        <dbReference type="ChEBI" id="CHEBI:456216"/>
        <dbReference type="EC" id="2.7.11.1"/>
    </reaction>
</comment>
<dbReference type="InterPro" id="IPR011009">
    <property type="entry name" value="Kinase-like_dom_sf"/>
</dbReference>
<evidence type="ECO:0000313" key="12">
    <source>
        <dbReference type="Proteomes" id="UP000186698"/>
    </source>
</evidence>
<keyword evidence="4 9" id="KW-0547">Nucleotide-binding</keyword>
<dbReference type="InterPro" id="IPR017441">
    <property type="entry name" value="Protein_kinase_ATP_BS"/>
</dbReference>
<dbReference type="Gene3D" id="3.30.200.20">
    <property type="entry name" value="Phosphorylase Kinase, domain 1"/>
    <property type="match status" value="1"/>
</dbReference>
<keyword evidence="5" id="KW-0418">Kinase</keyword>
<feature type="compositionally biased region" description="Polar residues" evidence="10">
    <location>
        <begin position="205"/>
        <end position="215"/>
    </location>
</feature>
<evidence type="ECO:0000256" key="4">
    <source>
        <dbReference type="ARBA" id="ARBA00022741"/>
    </source>
</evidence>
<dbReference type="Proteomes" id="UP000186698">
    <property type="component" value="Chromosome 7S"/>
</dbReference>
<dbReference type="PROSITE" id="PS50011">
    <property type="entry name" value="PROTEIN_KINASE_DOM"/>
    <property type="match status" value="1"/>
</dbReference>
<dbReference type="PROSITE" id="PS00107">
    <property type="entry name" value="PROTEIN_KINASE_ATP"/>
    <property type="match status" value="1"/>
</dbReference>
<dbReference type="GeneID" id="108697913"/>
<dbReference type="KEGG" id="xla:108697913"/>
<evidence type="ECO:0000256" key="1">
    <source>
        <dbReference type="ARBA" id="ARBA00012513"/>
    </source>
</evidence>
<evidence type="ECO:0000256" key="3">
    <source>
        <dbReference type="ARBA" id="ARBA00022679"/>
    </source>
</evidence>
<feature type="region of interest" description="Disordered" evidence="10">
    <location>
        <begin position="115"/>
        <end position="271"/>
    </location>
</feature>
<evidence type="ECO:0000256" key="10">
    <source>
        <dbReference type="SAM" id="MobiDB-lite"/>
    </source>
</evidence>
<dbReference type="RefSeq" id="XP_041426633.1">
    <property type="nucleotide sequence ID" value="XM_041570699.1"/>
</dbReference>
<dbReference type="GO" id="GO:0004674">
    <property type="term" value="F:protein serine/threonine kinase activity"/>
    <property type="evidence" value="ECO:0007669"/>
    <property type="project" value="UniProtKB-KW"/>
</dbReference>
<protein>
    <recommendedName>
        <fullName evidence="1">non-specific serine/threonine protein kinase</fullName>
        <ecNumber evidence="1">2.7.11.1</ecNumber>
    </recommendedName>
</protein>
<evidence type="ECO:0000256" key="5">
    <source>
        <dbReference type="ARBA" id="ARBA00022777"/>
    </source>
</evidence>
<name>A0A8J1LAS8_XENLA</name>
<evidence type="ECO:0000256" key="6">
    <source>
        <dbReference type="ARBA" id="ARBA00022840"/>
    </source>
</evidence>
<keyword evidence="2" id="KW-0723">Serine/threonine-protein kinase</keyword>
<dbReference type="InterPro" id="IPR050236">
    <property type="entry name" value="Ser_Thr_kinase_AGC"/>
</dbReference>
<dbReference type="AlphaFoldDB" id="A0A8J1LAS8"/>
<gene>
    <name evidence="13" type="primary">LOC108697913</name>
</gene>
<dbReference type="Gene3D" id="1.10.510.10">
    <property type="entry name" value="Transferase(Phosphotransferase) domain 1"/>
    <property type="match status" value="1"/>
</dbReference>
<dbReference type="Pfam" id="PF00069">
    <property type="entry name" value="Pkinase"/>
    <property type="match status" value="1"/>
</dbReference>
<accession>A0A8J1LAS8</accession>
<keyword evidence="12" id="KW-1185">Reference proteome</keyword>
<organism evidence="12 13">
    <name type="scientific">Xenopus laevis</name>
    <name type="common">African clawed frog</name>
    <dbReference type="NCBI Taxonomy" id="8355"/>
    <lineage>
        <taxon>Eukaryota</taxon>
        <taxon>Metazoa</taxon>
        <taxon>Chordata</taxon>
        <taxon>Craniata</taxon>
        <taxon>Vertebrata</taxon>
        <taxon>Euteleostomi</taxon>
        <taxon>Amphibia</taxon>
        <taxon>Batrachia</taxon>
        <taxon>Anura</taxon>
        <taxon>Pipoidea</taxon>
        <taxon>Pipidae</taxon>
        <taxon>Xenopodinae</taxon>
        <taxon>Xenopus</taxon>
        <taxon>Xenopus</taxon>
    </lineage>
</organism>
<feature type="binding site" evidence="9">
    <location>
        <position position="338"/>
    </location>
    <ligand>
        <name>ATP</name>
        <dbReference type="ChEBI" id="CHEBI:30616"/>
    </ligand>
</feature>
<dbReference type="SMART" id="SM00220">
    <property type="entry name" value="S_TKc"/>
    <property type="match status" value="1"/>
</dbReference>
<feature type="region of interest" description="Disordered" evidence="10">
    <location>
        <begin position="27"/>
        <end position="56"/>
    </location>
</feature>
<dbReference type="FunFam" id="3.30.200.20:FF:000474">
    <property type="entry name" value="Serine/threonine-protein kinase N2-like"/>
    <property type="match status" value="1"/>
</dbReference>
<keyword evidence="3" id="KW-0808">Transferase</keyword>
<sequence length="433" mass="49248">MYILYHRSCSMGDRLCNAFRKIFKHKNKKKTDKHVSPTQETDIAPAPEVTEEKPQESKVKKGKLRCFFKCIRNLCQKKKKESSEAVQEVKNTECEQIQQEALICEEIVIQILKGSSEIPRDPSPNIENALNPQSKKDEEIPCDPSPNIENTLNPQSKKDEEIPCDPSPNIENPQSEKDEEIPCDPSPNIENPQSEKDNEEKKPQNDISLKSSQLLDSIPKPIKESVEPKSKKEEPQIEEDIAPKVPSKDKDLTSSEDTYDSSMEFTDESETSFETESIESLFYDTLDEIDTALNHVKVDTSNQTTIADFKLQHELGSGNFGKVYRAEHRQTRRIVAIKTQQKSTVTTLAQYRSILVEQRILLMAKRLQNPFLVGLFASFSTENHICFAMDYAEDGDLASKLSHGAISLKRTIFYSSCIVLGLKFLHDNKVVHR</sequence>
<feature type="compositionally biased region" description="Basic and acidic residues" evidence="10">
    <location>
        <begin position="221"/>
        <end position="235"/>
    </location>
</feature>
<feature type="compositionally biased region" description="Basic and acidic residues" evidence="10">
    <location>
        <begin position="193"/>
        <end position="204"/>
    </location>
</feature>
<dbReference type="GO" id="GO:0005524">
    <property type="term" value="F:ATP binding"/>
    <property type="evidence" value="ECO:0007669"/>
    <property type="project" value="UniProtKB-UniRule"/>
</dbReference>
<dbReference type="EC" id="2.7.11.1" evidence="1"/>
<comment type="catalytic activity">
    <reaction evidence="8">
        <text>L-seryl-[protein] + ATP = O-phospho-L-seryl-[protein] + ADP + H(+)</text>
        <dbReference type="Rhea" id="RHEA:17989"/>
        <dbReference type="Rhea" id="RHEA-COMP:9863"/>
        <dbReference type="Rhea" id="RHEA-COMP:11604"/>
        <dbReference type="ChEBI" id="CHEBI:15378"/>
        <dbReference type="ChEBI" id="CHEBI:29999"/>
        <dbReference type="ChEBI" id="CHEBI:30616"/>
        <dbReference type="ChEBI" id="CHEBI:83421"/>
        <dbReference type="ChEBI" id="CHEBI:456216"/>
        <dbReference type="EC" id="2.7.11.1"/>
    </reaction>
</comment>
<dbReference type="PANTHER" id="PTHR24356">
    <property type="entry name" value="SERINE/THREONINE-PROTEIN KINASE"/>
    <property type="match status" value="1"/>
</dbReference>
<reference evidence="13" key="1">
    <citation type="submission" date="2025-08" db="UniProtKB">
        <authorList>
            <consortium name="RefSeq"/>
        </authorList>
    </citation>
    <scope>IDENTIFICATION</scope>
    <source>
        <strain evidence="13">J_2021</strain>
        <tissue evidence="13">Erythrocytes</tissue>
    </source>
</reference>
<feature type="domain" description="Protein kinase" evidence="11">
    <location>
        <begin position="309"/>
        <end position="433"/>
    </location>
</feature>
<keyword evidence="6 9" id="KW-0067">ATP-binding</keyword>
<proteinExistence type="predicted"/>
<dbReference type="GO" id="GO:0035556">
    <property type="term" value="P:intracellular signal transduction"/>
    <property type="evidence" value="ECO:0007669"/>
    <property type="project" value="TreeGrafter"/>
</dbReference>
<dbReference type="OrthoDB" id="432483at2759"/>
<evidence type="ECO:0000256" key="2">
    <source>
        <dbReference type="ARBA" id="ARBA00022527"/>
    </source>
</evidence>
<evidence type="ECO:0000256" key="8">
    <source>
        <dbReference type="ARBA" id="ARBA00048679"/>
    </source>
</evidence>
<dbReference type="PANTHER" id="PTHR24356:SF426">
    <property type="entry name" value="RAC-ALPHA SERINE_THREONINE-PROTEIN KINASE"/>
    <property type="match status" value="1"/>
</dbReference>
<evidence type="ECO:0000256" key="7">
    <source>
        <dbReference type="ARBA" id="ARBA00047899"/>
    </source>
</evidence>
<evidence type="ECO:0000313" key="13">
    <source>
        <dbReference type="RefSeq" id="XP_041426633.1"/>
    </source>
</evidence>
<dbReference type="SUPFAM" id="SSF56112">
    <property type="entry name" value="Protein kinase-like (PK-like)"/>
    <property type="match status" value="1"/>
</dbReference>
<dbReference type="InterPro" id="IPR000719">
    <property type="entry name" value="Prot_kinase_dom"/>
</dbReference>
<evidence type="ECO:0000256" key="9">
    <source>
        <dbReference type="PROSITE-ProRule" id="PRU10141"/>
    </source>
</evidence>
<evidence type="ECO:0000259" key="11">
    <source>
        <dbReference type="PROSITE" id="PS50011"/>
    </source>
</evidence>